<dbReference type="GO" id="GO:0019288">
    <property type="term" value="P:isopentenyl diphosphate biosynthetic process, methylerythritol 4-phosphate pathway"/>
    <property type="evidence" value="ECO:0007669"/>
    <property type="project" value="InterPro"/>
</dbReference>
<dbReference type="PIRSF" id="PIRSF000904">
    <property type="entry name" value="FBPtase_SBPase"/>
    <property type="match status" value="1"/>
</dbReference>
<dbReference type="EMBL" id="KU885996">
    <property type="protein sequence ID" value="AND76292.1"/>
    <property type="molecule type" value="mRNA"/>
</dbReference>
<dbReference type="VEuPathDB" id="CryptoDB:Vbra_14917"/>
<comment type="cofactor">
    <cofactor evidence="3">
        <name>[4Fe-4S] cluster</name>
        <dbReference type="ChEBI" id="CHEBI:49883"/>
    </cofactor>
</comment>
<dbReference type="GO" id="GO:0050992">
    <property type="term" value="P:dimethylallyl diphosphate biosynthetic process"/>
    <property type="evidence" value="ECO:0007669"/>
    <property type="project" value="InterPro"/>
</dbReference>
<feature type="chain" id="PRO_5026185784" evidence="13">
    <location>
        <begin position="32"/>
        <end position="759"/>
    </location>
</feature>
<dbReference type="Pfam" id="PF00316">
    <property type="entry name" value="FBPase"/>
    <property type="match status" value="1"/>
</dbReference>
<feature type="signal peptide" evidence="13">
    <location>
        <begin position="1"/>
        <end position="31"/>
    </location>
</feature>
<evidence type="ECO:0000256" key="1">
    <source>
        <dbReference type="ARBA" id="ARBA00001273"/>
    </source>
</evidence>
<evidence type="ECO:0000256" key="11">
    <source>
        <dbReference type="ARBA" id="ARBA00023277"/>
    </source>
</evidence>
<comment type="similarity">
    <text evidence="12">Belongs to the IspH family.</text>
</comment>
<dbReference type="Pfam" id="PF18913">
    <property type="entry name" value="FBPase_C"/>
    <property type="match status" value="1"/>
</dbReference>
<evidence type="ECO:0000256" key="13">
    <source>
        <dbReference type="SAM" id="SignalP"/>
    </source>
</evidence>
<keyword evidence="8" id="KW-0460">Magnesium</keyword>
<dbReference type="CDD" id="cd00354">
    <property type="entry name" value="FBPase"/>
    <property type="match status" value="1"/>
</dbReference>
<accession>A0A6F7YEM0</accession>
<dbReference type="InterPro" id="IPR020548">
    <property type="entry name" value="Fructose_bisphosphatase_AS"/>
</dbReference>
<keyword evidence="9" id="KW-0408">Iron</keyword>
<dbReference type="Gene3D" id="3.30.540.10">
    <property type="entry name" value="Fructose-1,6-Bisphosphatase, subunit A, domain 1"/>
    <property type="match status" value="1"/>
</dbReference>
<evidence type="ECO:0000313" key="16">
    <source>
        <dbReference type="EMBL" id="AND76292.1"/>
    </source>
</evidence>
<proteinExistence type="evidence at transcript level"/>
<feature type="domain" description="Fructose-1-6-bisphosphatase class I N-terminal" evidence="14">
    <location>
        <begin position="117"/>
        <end position="274"/>
    </location>
</feature>
<evidence type="ECO:0000256" key="5">
    <source>
        <dbReference type="ARBA" id="ARBA00022485"/>
    </source>
</evidence>
<dbReference type="EC" id="1.17.7.4" evidence="16"/>
<evidence type="ECO:0000256" key="6">
    <source>
        <dbReference type="ARBA" id="ARBA00022723"/>
    </source>
</evidence>
<evidence type="ECO:0000256" key="8">
    <source>
        <dbReference type="ARBA" id="ARBA00022842"/>
    </source>
</evidence>
<evidence type="ECO:0000256" key="9">
    <source>
        <dbReference type="ARBA" id="ARBA00023004"/>
    </source>
</evidence>
<dbReference type="HAMAP" id="MF_00191">
    <property type="entry name" value="IspH"/>
    <property type="match status" value="1"/>
</dbReference>
<protein>
    <submittedName>
        <fullName evidence="16">Plastid sedoheptulose-1,7-bisphosphatase and 4-hydroxy-3-methylbut-2-enyl diphosphate reductase fusion protein</fullName>
        <ecNumber evidence="16">1.17.7.4</ecNumber>
        <ecNumber evidence="16">3.1.3.37</ecNumber>
    </submittedName>
</protein>
<keyword evidence="13" id="KW-0732">Signal</keyword>
<evidence type="ECO:0000259" key="14">
    <source>
        <dbReference type="Pfam" id="PF00316"/>
    </source>
</evidence>
<dbReference type="AlphaFoldDB" id="A0A6F7YEM0"/>
<dbReference type="PANTHER" id="PTHR30426:SF0">
    <property type="entry name" value="4-HYDROXY-3-METHYLBUT-2-ENYL DIPHOSPHATE REDUCTASE"/>
    <property type="match status" value="1"/>
</dbReference>
<evidence type="ECO:0000256" key="10">
    <source>
        <dbReference type="ARBA" id="ARBA00023014"/>
    </source>
</evidence>
<comment type="cofactor">
    <cofactor evidence="2">
        <name>Mg(2+)</name>
        <dbReference type="ChEBI" id="CHEBI:18420"/>
    </cofactor>
</comment>
<evidence type="ECO:0000256" key="7">
    <source>
        <dbReference type="ARBA" id="ARBA00022801"/>
    </source>
</evidence>
<comment type="similarity">
    <text evidence="4">Belongs to the FBPase class 1 family.</text>
</comment>
<evidence type="ECO:0000256" key="12">
    <source>
        <dbReference type="ARBA" id="ARBA00046335"/>
    </source>
</evidence>
<dbReference type="InterPro" id="IPR028343">
    <property type="entry name" value="FBPtase"/>
</dbReference>
<dbReference type="SUPFAM" id="SSF56655">
    <property type="entry name" value="Carbohydrate phosphatase"/>
    <property type="match status" value="1"/>
</dbReference>
<keyword evidence="10" id="KW-0411">Iron-sulfur</keyword>
<dbReference type="InterPro" id="IPR033391">
    <property type="entry name" value="FBPase_N"/>
</dbReference>
<keyword evidence="11" id="KW-0119">Carbohydrate metabolism</keyword>
<dbReference type="InterPro" id="IPR000146">
    <property type="entry name" value="FBPase_class-1"/>
</dbReference>
<dbReference type="Gene3D" id="3.40.50.11270">
    <property type="match status" value="1"/>
</dbReference>
<keyword evidence="5" id="KW-0004">4Fe-4S</keyword>
<dbReference type="FunFam" id="3.40.190.80:FF:000008">
    <property type="entry name" value="Sedoheptulose-1,7-bisphosphatase, chloroplastic"/>
    <property type="match status" value="1"/>
</dbReference>
<feature type="domain" description="Fructose-1-6-bisphosphatase class 1 C-terminal" evidence="15">
    <location>
        <begin position="290"/>
        <end position="410"/>
    </location>
</feature>
<dbReference type="InterPro" id="IPR023079">
    <property type="entry name" value="SBPase"/>
</dbReference>
<keyword evidence="16" id="KW-0560">Oxidoreductase</keyword>
<comment type="catalytic activity">
    <reaction evidence="1">
        <text>beta-D-fructose 1,6-bisphosphate + H2O = beta-D-fructose 6-phosphate + phosphate</text>
        <dbReference type="Rhea" id="RHEA:11064"/>
        <dbReference type="ChEBI" id="CHEBI:15377"/>
        <dbReference type="ChEBI" id="CHEBI:32966"/>
        <dbReference type="ChEBI" id="CHEBI:43474"/>
        <dbReference type="ChEBI" id="CHEBI:57634"/>
        <dbReference type="EC" id="3.1.3.11"/>
    </reaction>
</comment>
<dbReference type="GO" id="GO:0051745">
    <property type="term" value="F:4-hydroxy-3-methylbut-2-enyl diphosphate reductase activity"/>
    <property type="evidence" value="ECO:0007669"/>
    <property type="project" value="UniProtKB-EC"/>
</dbReference>
<name>A0A6F7YEM0_9ALVE</name>
<evidence type="ECO:0000256" key="2">
    <source>
        <dbReference type="ARBA" id="ARBA00001946"/>
    </source>
</evidence>
<dbReference type="InterPro" id="IPR044015">
    <property type="entry name" value="FBPase_C_dom"/>
</dbReference>
<dbReference type="GO" id="GO:0042132">
    <property type="term" value="F:fructose 1,6-bisphosphate 1-phosphatase activity"/>
    <property type="evidence" value="ECO:0007669"/>
    <property type="project" value="UniProtKB-EC"/>
</dbReference>
<dbReference type="Gene3D" id="3.40.1010.20">
    <property type="entry name" value="4-hydroxy-3-methylbut-2-enyl diphosphate reductase, catalytic domain"/>
    <property type="match status" value="2"/>
</dbReference>
<dbReference type="PRINTS" id="PR01958">
    <property type="entry name" value="S17BPHPHTASE"/>
</dbReference>
<dbReference type="GO" id="GO:0051539">
    <property type="term" value="F:4 iron, 4 sulfur cluster binding"/>
    <property type="evidence" value="ECO:0007669"/>
    <property type="project" value="UniProtKB-KW"/>
</dbReference>
<reference evidence="16" key="1">
    <citation type="submission" date="2016-03" db="EMBL/GenBank/DDBJ databases">
        <title>Discovery of peroxisomal key genes in alveolates.</title>
        <authorList>
            <person name="Ludewig A.-K."/>
            <person name="Brinkmann H."/>
            <person name="Petersen J."/>
        </authorList>
    </citation>
    <scope>NUCLEOTIDE SEQUENCE</scope>
    <source>
        <strain evidence="16">CCMP 3155</strain>
    </source>
</reference>
<dbReference type="GO" id="GO:0046872">
    <property type="term" value="F:metal ion binding"/>
    <property type="evidence" value="ECO:0007669"/>
    <property type="project" value="UniProtKB-KW"/>
</dbReference>
<evidence type="ECO:0000256" key="3">
    <source>
        <dbReference type="ARBA" id="ARBA00001966"/>
    </source>
</evidence>
<gene>
    <name evidence="16" type="primary">SBP-HDR</name>
</gene>
<dbReference type="GO" id="GO:0005975">
    <property type="term" value="P:carbohydrate metabolic process"/>
    <property type="evidence" value="ECO:0007669"/>
    <property type="project" value="InterPro"/>
</dbReference>
<dbReference type="PANTHER" id="PTHR30426">
    <property type="entry name" value="4-HYDROXY-3-METHYLBUT-2-ENYL DIPHOSPHATE REDUCTASE"/>
    <property type="match status" value="1"/>
</dbReference>
<dbReference type="EC" id="3.1.3.37" evidence="16"/>
<dbReference type="NCBIfam" id="NF002190">
    <property type="entry name" value="PRK01045.1-4"/>
    <property type="match status" value="1"/>
</dbReference>
<dbReference type="Pfam" id="PF02401">
    <property type="entry name" value="LYTB"/>
    <property type="match status" value="1"/>
</dbReference>
<dbReference type="CDD" id="cd13944">
    <property type="entry name" value="lytB_ispH"/>
    <property type="match status" value="1"/>
</dbReference>
<dbReference type="PROSITE" id="PS00124">
    <property type="entry name" value="FBPASE"/>
    <property type="match status" value="1"/>
</dbReference>
<evidence type="ECO:0000256" key="4">
    <source>
        <dbReference type="ARBA" id="ARBA00010941"/>
    </source>
</evidence>
<dbReference type="GO" id="GO:0050278">
    <property type="term" value="F:sedoheptulose-bisphosphatase activity"/>
    <property type="evidence" value="ECO:0007669"/>
    <property type="project" value="UniProtKB-EC"/>
</dbReference>
<dbReference type="InterPro" id="IPR003451">
    <property type="entry name" value="LytB/IspH"/>
</dbReference>
<evidence type="ECO:0000259" key="15">
    <source>
        <dbReference type="Pfam" id="PF18913"/>
    </source>
</evidence>
<organism evidence="16">
    <name type="scientific">Vitrella brassicaformis</name>
    <dbReference type="NCBI Taxonomy" id="1169539"/>
    <lineage>
        <taxon>Eukaryota</taxon>
        <taxon>Sar</taxon>
        <taxon>Alveolata</taxon>
        <taxon>Colpodellida</taxon>
        <taxon>Vitrellaceae</taxon>
        <taxon>Vitrella</taxon>
    </lineage>
</organism>
<sequence length="759" mass="82753">MKSLPQLMAQLVPPAWLCLCMMAITAVPSCAFRPPAHWRAGISSSGGAIHLGERRGAAPGHLHPAGWPRGAFRLRGPVRMTSDEGDVSVPPAHPASLSMKLGETLYDWLADSGVEPKLQKVLKAMFDACKEIGYKVRTASCDSTSCFNNFGDEQLAVDILANNLIFFNLDQSGVVSTASSEEEPVEKPLIAEGDDLDGTYSVAFDPLDGSSIVDTNFAVGTLFGVWPGSRLTGITGRELSAAGLAMYGPRVSMTIAVEGVEGAHEFTLVDDMGQRHGDWVHTNRFTEIGEGKLFAPGNLRATQDNKGYNELVDFWVKNKYQLRYTGGMVPDVFQLLVKGKGVFVNPSSDAAPAKLRLLYEVAPLAYIVEKAGGKSSNGLASILDVKISSTDDRSPVAYGSADEVERYNQLVGSAKSEMTSKANTMMTDTQPAAAQEQQQGEGIKLVLTNPRGFCEGVVRAIDTVEEALKLWGPPIYVKHEIVHNRIVCDRLKNKGVIFIEDLNEVPEGEKIIYSAHGIPPEVRDVAKQRNLMEVDATCPLVTKVHVYAKRKAKEGYHIILIGHADHVETIGTKGEAPDQTTIVESVQDVMNLPFTENDKLFYATQTTLSMDDCKDIVAALKLRYPHVESIPSGSICFATTNRQGAMREVVEQSDLALVVGDQMSSNSKRLRETAELRNVKGKLIQGPDDIREEWLDGVKTITLTAGASTPEDVVQRVVDRLKELGVTQTEEFVFAEENVNWKLPRALTEAIKESEPTPA</sequence>
<dbReference type="PIRSF" id="PIRSF500210">
    <property type="entry name" value="FBPtase"/>
    <property type="match status" value="1"/>
</dbReference>
<dbReference type="HAMAP" id="MF_01855">
    <property type="entry name" value="FBPase_class1"/>
    <property type="match status" value="1"/>
</dbReference>
<keyword evidence="7 16" id="KW-0378">Hydrolase</keyword>
<dbReference type="Gene3D" id="3.40.190.80">
    <property type="match status" value="1"/>
</dbReference>
<dbReference type="NCBIfam" id="TIGR00216">
    <property type="entry name" value="ispH_lytB"/>
    <property type="match status" value="1"/>
</dbReference>
<keyword evidence="6" id="KW-0479">Metal-binding</keyword>